<dbReference type="WBParaSite" id="maker-uti_cns_0012542-snap-gene-0.2-mRNA-1">
    <property type="protein sequence ID" value="maker-uti_cns_0012542-snap-gene-0.2-mRNA-1"/>
    <property type="gene ID" value="maker-uti_cns_0012542-snap-gene-0.2"/>
</dbReference>
<reference evidence="3" key="1">
    <citation type="submission" date="2016-11" db="UniProtKB">
        <authorList>
            <consortium name="WormBaseParasite"/>
        </authorList>
    </citation>
    <scope>IDENTIFICATION</scope>
</reference>
<feature type="compositionally biased region" description="Polar residues" evidence="1">
    <location>
        <begin position="797"/>
        <end position="813"/>
    </location>
</feature>
<sequence>TFLRVAGGKNLHQIKDTSLQGARLAALGLREKTPAPLPQQPLKPMTLWLSGTLTRSKLPNGKPLDSASCLQCHWNCIPSTDTFEGANCSVSGVLVTLSQKNSADTGGRTANMDTLSSTLYIPYHRVLLGRLRVNESGKAKFRGPLVSSIRHCRTVVLVFKQFNSTKQSTVSSSERIICNGKVQGWRLAHPIQNLCNSVGCVVADVIEGKHACVILAEIRKRHVTLTSSGLARRALVQPMDKFANPEKEIFSDRPAGKTDITSGVSWLWFFMTDGHDAVRTELDILRNIRSEVVRFSVLLQLSAARGDEAGAGTALQQRELEAGIKRRGCWRVVESLYHQPLPEEIAHDRKSPWSKVENFEPLSVSIRCWSSKSLKQPSSSSRKPSAGGKYSAMERFMDASVPMFLYTTIQSLKQPAMVSPISESFRLTHAYTVCIRGGHHPVKGIAIKILQQHQVIGQRSVLCVSQIVTSAGHGQRCEANDPTKGQLEKQKRLKNMRNSCKEVKFKAYLGKAVRQEWSSGGLSSDALAWHRQPGFFGEPGGGAITRRLRFADSPWLAGRNKAPGRCQFRAEQTSPASCRETPVVPAIMCFVGLTFGRATKQVNAKLVDLGRIGCQLADRGNDGALLGLNRRDIRATSSSRRCPSLATLTDVRVINLATMGSGKSSTSSAEPVFVPNRVLLGGNCLATSIGLSASLTRDCRWNVSTYDSAMPRLVRPKTRCGTGNLTVIELLTGSGMSPGPCSREAVPNDQELTLPGLRTVTCARCWAAEQLKLARQTAPNQQRMKPEQPASDRQENSKMYTSKASCGSPGRQNTPDTPTAVTVTVTRKFTCSHSSGPATLFQAIRSPISATTQPFAGGSACQLLRCSPSGVPSDASNLPLLLLNSPSMWTNLCAETALRDAAKQILFYCKVIPARCVLKANEPHLFNRGLIRLRMICSSISVVILASLPVPFQAAAELHSRCAARLLAMVWGCEPPPRNCSWVSLGCQFSVKFKFGEGEPAHNLIDSVAPSRIVTNETVKDALAGAPIRDQPVSKWGLASRTCTAAPTSWVAMSVLEIRRNSDLNFALARKKGLTRCDWCPGGATTENSHTCLKRVKLDCKPGDAGSEVCKRTTDRKSATFATIPAGSSVRYRLERPAKLASIVFLRNNHCCSTDVEDLKITLSDQSWCTLDTERIKKWSTRKYARMNHCTSRGNIEYFDVATWKRNGSMTLREIQLGSLELTELKTKLPNYMKFRACVDVPHRFLIHLNSADSKLA</sequence>
<keyword evidence="2" id="KW-1185">Reference proteome</keyword>
<dbReference type="Proteomes" id="UP000095280">
    <property type="component" value="Unplaced"/>
</dbReference>
<name>A0A1I8IG79_9PLAT</name>
<organism evidence="2 3">
    <name type="scientific">Macrostomum lignano</name>
    <dbReference type="NCBI Taxonomy" id="282301"/>
    <lineage>
        <taxon>Eukaryota</taxon>
        <taxon>Metazoa</taxon>
        <taxon>Spiralia</taxon>
        <taxon>Lophotrochozoa</taxon>
        <taxon>Platyhelminthes</taxon>
        <taxon>Rhabditophora</taxon>
        <taxon>Macrostomorpha</taxon>
        <taxon>Macrostomida</taxon>
        <taxon>Macrostomidae</taxon>
        <taxon>Macrostomum</taxon>
    </lineage>
</organism>
<evidence type="ECO:0000256" key="1">
    <source>
        <dbReference type="SAM" id="MobiDB-lite"/>
    </source>
</evidence>
<protein>
    <submittedName>
        <fullName evidence="3">CST complex subunit CTC1</fullName>
    </submittedName>
</protein>
<proteinExistence type="predicted"/>
<feature type="compositionally biased region" description="Basic and acidic residues" evidence="1">
    <location>
        <begin position="784"/>
        <end position="796"/>
    </location>
</feature>
<evidence type="ECO:0000313" key="3">
    <source>
        <dbReference type="WBParaSite" id="maker-uti_cns_0012542-snap-gene-0.2-mRNA-1"/>
    </source>
</evidence>
<accession>A0A1I8IG79</accession>
<feature type="region of interest" description="Disordered" evidence="1">
    <location>
        <begin position="776"/>
        <end position="818"/>
    </location>
</feature>
<evidence type="ECO:0000313" key="2">
    <source>
        <dbReference type="Proteomes" id="UP000095280"/>
    </source>
</evidence>
<dbReference type="AlphaFoldDB" id="A0A1I8IG79"/>